<dbReference type="InterPro" id="IPR051204">
    <property type="entry name" value="ABC_transp_perm/SBD"/>
</dbReference>
<evidence type="ECO:0000313" key="9">
    <source>
        <dbReference type="Proteomes" id="UP000481033"/>
    </source>
</evidence>
<dbReference type="Gene3D" id="1.10.3720.10">
    <property type="entry name" value="MetI-like"/>
    <property type="match status" value="1"/>
</dbReference>
<evidence type="ECO:0000313" key="8">
    <source>
        <dbReference type="EMBL" id="NEZ59280.1"/>
    </source>
</evidence>
<comment type="similarity">
    <text evidence="6">Belongs to the binding-protein-dependent transport system permease family.</text>
</comment>
<name>A0A6M0RTR7_9CYAN</name>
<feature type="transmembrane region" description="Helical" evidence="6">
    <location>
        <begin position="319"/>
        <end position="340"/>
    </location>
</feature>
<feature type="transmembrane region" description="Helical" evidence="6">
    <location>
        <begin position="24"/>
        <end position="44"/>
    </location>
</feature>
<dbReference type="PANTHER" id="PTHR30177:SF4">
    <property type="entry name" value="OSMOPROTECTANT IMPORT PERMEASE PROTEIN OSMW"/>
    <property type="match status" value="1"/>
</dbReference>
<protein>
    <submittedName>
        <fullName evidence="8">ABC transporter permease subunit</fullName>
    </submittedName>
</protein>
<keyword evidence="5 6" id="KW-0472">Membrane</keyword>
<dbReference type="Pfam" id="PF00528">
    <property type="entry name" value="BPD_transp_1"/>
    <property type="match status" value="1"/>
</dbReference>
<evidence type="ECO:0000256" key="5">
    <source>
        <dbReference type="ARBA" id="ARBA00023136"/>
    </source>
</evidence>
<dbReference type="AlphaFoldDB" id="A0A6M0RTR7"/>
<dbReference type="PANTHER" id="PTHR30177">
    <property type="entry name" value="GLYCINE BETAINE/L-PROLINE TRANSPORT SYSTEM PERMEASE PROTEIN PROW"/>
    <property type="match status" value="1"/>
</dbReference>
<feature type="domain" description="ABC transmembrane type-1" evidence="7">
    <location>
        <begin position="20"/>
        <end position="199"/>
    </location>
</feature>
<dbReference type="InterPro" id="IPR035906">
    <property type="entry name" value="MetI-like_sf"/>
</dbReference>
<dbReference type="GO" id="GO:0031460">
    <property type="term" value="P:glycine betaine transport"/>
    <property type="evidence" value="ECO:0007669"/>
    <property type="project" value="TreeGrafter"/>
</dbReference>
<gene>
    <name evidence="8" type="ORF">DXZ20_27275</name>
</gene>
<dbReference type="InterPro" id="IPR000515">
    <property type="entry name" value="MetI-like"/>
</dbReference>
<dbReference type="CDD" id="cd06261">
    <property type="entry name" value="TM_PBP2"/>
    <property type="match status" value="1"/>
</dbReference>
<comment type="caution">
    <text evidence="8">The sequence shown here is derived from an EMBL/GenBank/DDBJ whole genome shotgun (WGS) entry which is preliminary data.</text>
</comment>
<proteinExistence type="inferred from homology"/>
<feature type="transmembrane region" description="Helical" evidence="6">
    <location>
        <begin position="261"/>
        <end position="279"/>
    </location>
</feature>
<sequence>MLREMFDYIVSQSQEFTIALSQHLQITFIALAISIVLGLVLGILSSRVRWLRDPLLTISKIGRTIPSLAILALALPLLGIGTPPTLVALGFIGTLPVLLNTTVGIEQVNPDTKEAAYGMGMRDLHVLLKLELPIALPIIMAGVRTAAVVVVASATLAAFIGGGGLGDLILRGHALNKDHIMLAGALPATLLAFYFEEAFGRLETWATPQGLRDIAKTPTGFTSVLLAVVVMPLIFGVLLPWELSIDVSGNPIVLTGLHPEYRAIGLSVLLLSLTATLFPRRKPQDHSFLTSFILAGTALAGLIWLLIGILTTIEQLQIGLRMFLLATLSIAVITGFECILNYRNYQARTKHLRGMASSP</sequence>
<dbReference type="PROSITE" id="PS50928">
    <property type="entry name" value="ABC_TM1"/>
    <property type="match status" value="1"/>
</dbReference>
<evidence type="ECO:0000256" key="4">
    <source>
        <dbReference type="ARBA" id="ARBA00022989"/>
    </source>
</evidence>
<accession>A0A6M0RTR7</accession>
<evidence type="ECO:0000256" key="6">
    <source>
        <dbReference type="RuleBase" id="RU363032"/>
    </source>
</evidence>
<evidence type="ECO:0000256" key="3">
    <source>
        <dbReference type="ARBA" id="ARBA00022692"/>
    </source>
</evidence>
<feature type="transmembrane region" description="Helical" evidence="6">
    <location>
        <begin position="130"/>
        <end position="160"/>
    </location>
</feature>
<evidence type="ECO:0000256" key="1">
    <source>
        <dbReference type="ARBA" id="ARBA00004141"/>
    </source>
</evidence>
<feature type="transmembrane region" description="Helical" evidence="6">
    <location>
        <begin position="291"/>
        <end position="313"/>
    </location>
</feature>
<keyword evidence="2 6" id="KW-0813">Transport</keyword>
<evidence type="ECO:0000259" key="7">
    <source>
        <dbReference type="PROSITE" id="PS50928"/>
    </source>
</evidence>
<dbReference type="Proteomes" id="UP000481033">
    <property type="component" value="Unassembled WGS sequence"/>
</dbReference>
<dbReference type="EMBL" id="QXHD01000004">
    <property type="protein sequence ID" value="NEZ59280.1"/>
    <property type="molecule type" value="Genomic_DNA"/>
</dbReference>
<feature type="transmembrane region" description="Helical" evidence="6">
    <location>
        <begin position="180"/>
        <end position="199"/>
    </location>
</feature>
<keyword evidence="3 6" id="KW-0812">Transmembrane</keyword>
<dbReference type="SUPFAM" id="SSF161098">
    <property type="entry name" value="MetI-like"/>
    <property type="match status" value="1"/>
</dbReference>
<keyword evidence="4 6" id="KW-1133">Transmembrane helix</keyword>
<dbReference type="GO" id="GO:0005886">
    <property type="term" value="C:plasma membrane"/>
    <property type="evidence" value="ECO:0007669"/>
    <property type="project" value="UniProtKB-SubCell"/>
</dbReference>
<feature type="transmembrane region" description="Helical" evidence="6">
    <location>
        <begin position="65"/>
        <end position="82"/>
    </location>
</feature>
<reference evidence="8 9" key="1">
    <citation type="journal article" date="2020" name="Microb. Ecol.">
        <title>Ecogenomics of the Marine Benthic Filamentous Cyanobacterium Adonisia.</title>
        <authorList>
            <person name="Walter J.M."/>
            <person name="Coutinho F.H."/>
            <person name="Leomil L."/>
            <person name="Hargreaves P.I."/>
            <person name="Campeao M.E."/>
            <person name="Vieira V.V."/>
            <person name="Silva B.S."/>
            <person name="Fistarol G.O."/>
            <person name="Salomon P.S."/>
            <person name="Sawabe T."/>
            <person name="Mino S."/>
            <person name="Hosokawa M."/>
            <person name="Miyashita H."/>
            <person name="Maruyama F."/>
            <person name="van Verk M.C."/>
            <person name="Dutilh B.E."/>
            <person name="Thompson C.C."/>
            <person name="Thompson F.L."/>
        </authorList>
    </citation>
    <scope>NUCLEOTIDE SEQUENCE [LARGE SCALE GENOMIC DNA]</scope>
    <source>
        <strain evidence="8 9">CCMR0081</strain>
    </source>
</reference>
<comment type="subcellular location">
    <subcellularLocation>
        <location evidence="6">Cell membrane</location>
        <topology evidence="6">Multi-pass membrane protein</topology>
    </subcellularLocation>
    <subcellularLocation>
        <location evidence="1">Membrane</location>
        <topology evidence="1">Multi-pass membrane protein</topology>
    </subcellularLocation>
</comment>
<keyword evidence="9" id="KW-1185">Reference proteome</keyword>
<evidence type="ECO:0000256" key="2">
    <source>
        <dbReference type="ARBA" id="ARBA00022448"/>
    </source>
</evidence>
<dbReference type="RefSeq" id="WP_163702211.1">
    <property type="nucleotide sequence ID" value="NZ_QXHD01000004.1"/>
</dbReference>
<feature type="transmembrane region" description="Helical" evidence="6">
    <location>
        <begin position="220"/>
        <end position="241"/>
    </location>
</feature>
<dbReference type="GO" id="GO:0055085">
    <property type="term" value="P:transmembrane transport"/>
    <property type="evidence" value="ECO:0007669"/>
    <property type="project" value="InterPro"/>
</dbReference>
<organism evidence="8 9">
    <name type="scientific">Adonisia turfae CCMR0081</name>
    <dbReference type="NCBI Taxonomy" id="2292702"/>
    <lineage>
        <taxon>Bacteria</taxon>
        <taxon>Bacillati</taxon>
        <taxon>Cyanobacteriota</taxon>
        <taxon>Adonisia</taxon>
        <taxon>Adonisia turfae</taxon>
    </lineage>
</organism>